<dbReference type="AlphaFoldDB" id="A0A6A5X9Y0"/>
<dbReference type="EMBL" id="ML978078">
    <property type="protein sequence ID" value="KAF2009762.1"/>
    <property type="molecule type" value="Genomic_DNA"/>
</dbReference>
<evidence type="ECO:0000313" key="3">
    <source>
        <dbReference type="Proteomes" id="UP000799778"/>
    </source>
</evidence>
<accession>A0A6A5X9Y0</accession>
<reference evidence="2" key="1">
    <citation type="journal article" date="2020" name="Stud. Mycol.">
        <title>101 Dothideomycetes genomes: a test case for predicting lifestyles and emergence of pathogens.</title>
        <authorList>
            <person name="Haridas S."/>
            <person name="Albert R."/>
            <person name="Binder M."/>
            <person name="Bloem J."/>
            <person name="Labutti K."/>
            <person name="Salamov A."/>
            <person name="Andreopoulos B."/>
            <person name="Baker S."/>
            <person name="Barry K."/>
            <person name="Bills G."/>
            <person name="Bluhm B."/>
            <person name="Cannon C."/>
            <person name="Castanera R."/>
            <person name="Culley D."/>
            <person name="Daum C."/>
            <person name="Ezra D."/>
            <person name="Gonzalez J."/>
            <person name="Henrissat B."/>
            <person name="Kuo A."/>
            <person name="Liang C."/>
            <person name="Lipzen A."/>
            <person name="Lutzoni F."/>
            <person name="Magnuson J."/>
            <person name="Mondo S."/>
            <person name="Nolan M."/>
            <person name="Ohm R."/>
            <person name="Pangilinan J."/>
            <person name="Park H.-J."/>
            <person name="Ramirez L."/>
            <person name="Alfaro M."/>
            <person name="Sun H."/>
            <person name="Tritt A."/>
            <person name="Yoshinaga Y."/>
            <person name="Zwiers L.-H."/>
            <person name="Turgeon B."/>
            <person name="Goodwin S."/>
            <person name="Spatafora J."/>
            <person name="Crous P."/>
            <person name="Grigoriev I."/>
        </authorList>
    </citation>
    <scope>NUCLEOTIDE SEQUENCE</scope>
    <source>
        <strain evidence="2">CBS 175.79</strain>
    </source>
</reference>
<gene>
    <name evidence="2" type="ORF">BU24DRAFT_428634</name>
</gene>
<proteinExistence type="predicted"/>
<feature type="transmembrane region" description="Helical" evidence="1">
    <location>
        <begin position="46"/>
        <end position="67"/>
    </location>
</feature>
<dbReference type="RefSeq" id="XP_033378101.1">
    <property type="nucleotide sequence ID" value="XM_033529524.1"/>
</dbReference>
<name>A0A6A5X9Y0_9PLEO</name>
<protein>
    <submittedName>
        <fullName evidence="2">Uncharacterized protein</fullName>
    </submittedName>
</protein>
<keyword evidence="1" id="KW-1133">Transmembrane helix</keyword>
<keyword evidence="1" id="KW-0472">Membrane</keyword>
<dbReference type="GeneID" id="54286921"/>
<dbReference type="Proteomes" id="UP000799778">
    <property type="component" value="Unassembled WGS sequence"/>
</dbReference>
<sequence>MIGWARGSRETQAFPSKACMTGKEFHLRGKTQDSRPGNGAMFGPSVLFSLLVGSLPVPTVMFLTWSFNHLVNEKHLHLCSISPFAFQVLGRTCP</sequence>
<evidence type="ECO:0000256" key="1">
    <source>
        <dbReference type="SAM" id="Phobius"/>
    </source>
</evidence>
<organism evidence="2 3">
    <name type="scientific">Aaosphaeria arxii CBS 175.79</name>
    <dbReference type="NCBI Taxonomy" id="1450172"/>
    <lineage>
        <taxon>Eukaryota</taxon>
        <taxon>Fungi</taxon>
        <taxon>Dikarya</taxon>
        <taxon>Ascomycota</taxon>
        <taxon>Pezizomycotina</taxon>
        <taxon>Dothideomycetes</taxon>
        <taxon>Pleosporomycetidae</taxon>
        <taxon>Pleosporales</taxon>
        <taxon>Pleosporales incertae sedis</taxon>
        <taxon>Aaosphaeria</taxon>
    </lineage>
</organism>
<evidence type="ECO:0000313" key="2">
    <source>
        <dbReference type="EMBL" id="KAF2009762.1"/>
    </source>
</evidence>
<keyword evidence="3" id="KW-1185">Reference proteome</keyword>
<keyword evidence="1" id="KW-0812">Transmembrane</keyword>